<dbReference type="Gene3D" id="1.20.5.1200">
    <property type="entry name" value="Alpha-tocopherol transfer"/>
    <property type="match status" value="1"/>
</dbReference>
<evidence type="ECO:0000313" key="2">
    <source>
        <dbReference type="EMBL" id="KAL1123714.1"/>
    </source>
</evidence>
<evidence type="ECO:0000313" key="3">
    <source>
        <dbReference type="Proteomes" id="UP001558652"/>
    </source>
</evidence>
<dbReference type="Proteomes" id="UP001558652">
    <property type="component" value="Unassembled WGS sequence"/>
</dbReference>
<sequence>MVRTDDAFLAAFLRGRKHDVNKAFQCLKNFYEFKARYPDFYSYLMPSEKPELYDLNHFASLPGLDRKGRKICACVPARIDLEVAPLSDTFKMGTAILELMLNDLHLQVTGTVVIFDLAEFSIIQQARIATPTSAWHLAMIAQDKIPLRVKAVHVLNQPFYFSALYAVFRPFLKKKLRKRIYLHGSDMSSLHKHIAPENLPVEWGGHRESFTAKLTKTLLHLNEHKFKGF</sequence>
<dbReference type="EMBL" id="JBFDAA010000011">
    <property type="protein sequence ID" value="KAL1123714.1"/>
    <property type="molecule type" value="Genomic_DNA"/>
</dbReference>
<reference evidence="2 3" key="1">
    <citation type="submission" date="2024-07" db="EMBL/GenBank/DDBJ databases">
        <title>Chromosome-level genome assembly of the water stick insect Ranatra chinensis (Heteroptera: Nepidae).</title>
        <authorList>
            <person name="Liu X."/>
        </authorList>
    </citation>
    <scope>NUCLEOTIDE SEQUENCE [LARGE SCALE GENOMIC DNA]</scope>
    <source>
        <strain evidence="2">Cailab_2021Rc</strain>
        <tissue evidence="2">Muscle</tissue>
    </source>
</reference>
<dbReference type="CDD" id="cd00170">
    <property type="entry name" value="SEC14"/>
    <property type="match status" value="1"/>
</dbReference>
<dbReference type="PANTHER" id="PTHR10174">
    <property type="entry name" value="ALPHA-TOCOPHEROL TRANSFER PROTEIN-RELATED"/>
    <property type="match status" value="1"/>
</dbReference>
<dbReference type="InterPro" id="IPR001251">
    <property type="entry name" value="CRAL-TRIO_dom"/>
</dbReference>
<name>A0ABD0Y9I0_9HEMI</name>
<feature type="domain" description="CRAL-TRIO" evidence="1">
    <location>
        <begin position="49"/>
        <end position="211"/>
    </location>
</feature>
<gene>
    <name evidence="2" type="ORF">AAG570_001487</name>
</gene>
<dbReference type="PROSITE" id="PS50191">
    <property type="entry name" value="CRAL_TRIO"/>
    <property type="match status" value="1"/>
</dbReference>
<dbReference type="SMART" id="SM00516">
    <property type="entry name" value="SEC14"/>
    <property type="match status" value="1"/>
</dbReference>
<dbReference type="InterPro" id="IPR036273">
    <property type="entry name" value="CRAL/TRIO_N_dom_sf"/>
</dbReference>
<dbReference type="PANTHER" id="PTHR10174:SF130">
    <property type="entry name" value="ALPHA-TOCOPHEROL TRANSFER PROTEIN-LIKE"/>
    <property type="match status" value="1"/>
</dbReference>
<dbReference type="InterPro" id="IPR011074">
    <property type="entry name" value="CRAL/TRIO_N_dom"/>
</dbReference>
<dbReference type="Gene3D" id="3.40.525.10">
    <property type="entry name" value="CRAL-TRIO lipid binding domain"/>
    <property type="match status" value="1"/>
</dbReference>
<comment type="caution">
    <text evidence="2">The sequence shown here is derived from an EMBL/GenBank/DDBJ whole genome shotgun (WGS) entry which is preliminary data.</text>
</comment>
<proteinExistence type="predicted"/>
<protein>
    <recommendedName>
        <fullName evidence="1">CRAL-TRIO domain-containing protein</fullName>
    </recommendedName>
</protein>
<dbReference type="SUPFAM" id="SSF52087">
    <property type="entry name" value="CRAL/TRIO domain"/>
    <property type="match status" value="1"/>
</dbReference>
<dbReference type="Gene3D" id="1.10.8.20">
    <property type="entry name" value="N-terminal domain of phosphatidylinositol transfer protein sec14p"/>
    <property type="match status" value="1"/>
</dbReference>
<dbReference type="SUPFAM" id="SSF46938">
    <property type="entry name" value="CRAL/TRIO N-terminal domain"/>
    <property type="match status" value="1"/>
</dbReference>
<dbReference type="PRINTS" id="PR00180">
    <property type="entry name" value="CRETINALDHBP"/>
</dbReference>
<dbReference type="Pfam" id="PF00650">
    <property type="entry name" value="CRAL_TRIO"/>
    <property type="match status" value="1"/>
</dbReference>
<dbReference type="AlphaFoldDB" id="A0ABD0Y9I0"/>
<dbReference type="SMART" id="SM01100">
    <property type="entry name" value="CRAL_TRIO_N"/>
    <property type="match status" value="1"/>
</dbReference>
<keyword evidence="3" id="KW-1185">Reference proteome</keyword>
<organism evidence="2 3">
    <name type="scientific">Ranatra chinensis</name>
    <dbReference type="NCBI Taxonomy" id="642074"/>
    <lineage>
        <taxon>Eukaryota</taxon>
        <taxon>Metazoa</taxon>
        <taxon>Ecdysozoa</taxon>
        <taxon>Arthropoda</taxon>
        <taxon>Hexapoda</taxon>
        <taxon>Insecta</taxon>
        <taxon>Pterygota</taxon>
        <taxon>Neoptera</taxon>
        <taxon>Paraneoptera</taxon>
        <taxon>Hemiptera</taxon>
        <taxon>Heteroptera</taxon>
        <taxon>Panheteroptera</taxon>
        <taxon>Nepomorpha</taxon>
        <taxon>Nepidae</taxon>
        <taxon>Ranatrinae</taxon>
        <taxon>Ranatra</taxon>
    </lineage>
</organism>
<dbReference type="InterPro" id="IPR036865">
    <property type="entry name" value="CRAL-TRIO_dom_sf"/>
</dbReference>
<evidence type="ECO:0000259" key="1">
    <source>
        <dbReference type="PROSITE" id="PS50191"/>
    </source>
</evidence>
<accession>A0ABD0Y9I0</accession>